<keyword evidence="1" id="KW-0472">Membrane</keyword>
<dbReference type="RefSeq" id="WP_008709739.1">
    <property type="nucleotide sequence ID" value="NZ_CABKQM010000004.1"/>
</dbReference>
<evidence type="ECO:0000259" key="5">
    <source>
        <dbReference type="PROSITE" id="PS50887"/>
    </source>
</evidence>
<accession>A0AAW5KA35</accession>
<dbReference type="Gene3D" id="3.30.450.20">
    <property type="entry name" value="PAS domain"/>
    <property type="match status" value="2"/>
</dbReference>
<dbReference type="SUPFAM" id="SSF55073">
    <property type="entry name" value="Nucleotide cyclase"/>
    <property type="match status" value="1"/>
</dbReference>
<dbReference type="InterPro" id="IPR035965">
    <property type="entry name" value="PAS-like_dom_sf"/>
</dbReference>
<keyword evidence="6" id="KW-0548">Nucleotidyltransferase</keyword>
<dbReference type="PANTHER" id="PTHR44757:SF2">
    <property type="entry name" value="BIOFILM ARCHITECTURE MAINTENANCE PROTEIN MBAA"/>
    <property type="match status" value="1"/>
</dbReference>
<feature type="chain" id="PRO_5043666589" evidence="2">
    <location>
        <begin position="23"/>
        <end position="952"/>
    </location>
</feature>
<evidence type="ECO:0000259" key="4">
    <source>
        <dbReference type="PROSITE" id="PS50113"/>
    </source>
</evidence>
<dbReference type="NCBIfam" id="TIGR00229">
    <property type="entry name" value="sensory_box"/>
    <property type="match status" value="2"/>
</dbReference>
<evidence type="ECO:0000313" key="7">
    <source>
        <dbReference type="Proteomes" id="UP001205919"/>
    </source>
</evidence>
<dbReference type="SMART" id="SM00062">
    <property type="entry name" value="PBPb"/>
    <property type="match status" value="2"/>
</dbReference>
<dbReference type="NCBIfam" id="TIGR00254">
    <property type="entry name" value="GGDEF"/>
    <property type="match status" value="1"/>
</dbReference>
<dbReference type="Gene3D" id="3.40.190.10">
    <property type="entry name" value="Periplasmic binding protein-like II"/>
    <property type="match status" value="4"/>
</dbReference>
<keyword evidence="2" id="KW-0732">Signal</keyword>
<dbReference type="InterPro" id="IPR000014">
    <property type="entry name" value="PAS"/>
</dbReference>
<dbReference type="InterPro" id="IPR013655">
    <property type="entry name" value="PAS_fold_3"/>
</dbReference>
<name>A0AAW5KA35_9BACT</name>
<proteinExistence type="predicted"/>
<dbReference type="Gene3D" id="3.30.70.270">
    <property type="match status" value="1"/>
</dbReference>
<dbReference type="InterPro" id="IPR000160">
    <property type="entry name" value="GGDEF_dom"/>
</dbReference>
<reference evidence="6 7" key="1">
    <citation type="submission" date="2022-06" db="EMBL/GenBank/DDBJ databases">
        <title>Isolation of gut microbiota from human fecal samples.</title>
        <authorList>
            <person name="Pamer E.G."/>
            <person name="Barat B."/>
            <person name="Waligurski E."/>
            <person name="Medina S."/>
            <person name="Paddock L."/>
            <person name="Mostad J."/>
        </authorList>
    </citation>
    <scope>NUCLEOTIDE SEQUENCE [LARGE SCALE GENOMIC DNA]</scope>
    <source>
        <strain evidence="6 7">DFI.9.90</strain>
    </source>
</reference>
<dbReference type="EC" id="2.7.7.65" evidence="6"/>
<dbReference type="SUPFAM" id="SSF55785">
    <property type="entry name" value="PYP-like sensor domain (PAS domain)"/>
    <property type="match status" value="2"/>
</dbReference>
<dbReference type="PROSITE" id="PS50887">
    <property type="entry name" value="GGDEF"/>
    <property type="match status" value="1"/>
</dbReference>
<organism evidence="6 7">
    <name type="scientific">Cloacibacillus evryensis</name>
    <dbReference type="NCBI Taxonomy" id="508460"/>
    <lineage>
        <taxon>Bacteria</taxon>
        <taxon>Thermotogati</taxon>
        <taxon>Synergistota</taxon>
        <taxon>Synergistia</taxon>
        <taxon>Synergistales</taxon>
        <taxon>Synergistaceae</taxon>
        <taxon>Cloacibacillus</taxon>
    </lineage>
</organism>
<feature type="domain" description="PAC" evidence="4">
    <location>
        <begin position="612"/>
        <end position="663"/>
    </location>
</feature>
<keyword evidence="1" id="KW-1133">Transmembrane helix</keyword>
<dbReference type="SMART" id="SM00086">
    <property type="entry name" value="PAC"/>
    <property type="match status" value="2"/>
</dbReference>
<dbReference type="InterPro" id="IPR029787">
    <property type="entry name" value="Nucleotide_cyclase"/>
</dbReference>
<dbReference type="SUPFAM" id="SSF53850">
    <property type="entry name" value="Periplasmic binding protein-like II"/>
    <property type="match status" value="2"/>
</dbReference>
<evidence type="ECO:0000259" key="3">
    <source>
        <dbReference type="PROSITE" id="PS50112"/>
    </source>
</evidence>
<evidence type="ECO:0000256" key="2">
    <source>
        <dbReference type="SAM" id="SignalP"/>
    </source>
</evidence>
<gene>
    <name evidence="6" type="ORF">NE630_13190</name>
</gene>
<feature type="transmembrane region" description="Helical" evidence="1">
    <location>
        <begin position="503"/>
        <end position="521"/>
    </location>
</feature>
<keyword evidence="7" id="KW-1185">Reference proteome</keyword>
<dbReference type="Pfam" id="PF08447">
    <property type="entry name" value="PAS_3"/>
    <property type="match status" value="1"/>
</dbReference>
<dbReference type="Proteomes" id="UP001205919">
    <property type="component" value="Unassembled WGS sequence"/>
</dbReference>
<dbReference type="SMART" id="SM00267">
    <property type="entry name" value="GGDEF"/>
    <property type="match status" value="1"/>
</dbReference>
<comment type="caution">
    <text evidence="6">The sequence shown here is derived from an EMBL/GenBank/DDBJ whole genome shotgun (WGS) entry which is preliminary data.</text>
</comment>
<dbReference type="AlphaFoldDB" id="A0AAW5KA35"/>
<dbReference type="GO" id="GO:0052621">
    <property type="term" value="F:diguanylate cyclase activity"/>
    <property type="evidence" value="ECO:0007669"/>
    <property type="project" value="UniProtKB-EC"/>
</dbReference>
<evidence type="ECO:0000256" key="1">
    <source>
        <dbReference type="SAM" id="Phobius"/>
    </source>
</evidence>
<dbReference type="EMBL" id="JANFYT010000035">
    <property type="protein sequence ID" value="MCQ4815388.1"/>
    <property type="molecule type" value="Genomic_DNA"/>
</dbReference>
<feature type="domain" description="PAS" evidence="3">
    <location>
        <begin position="534"/>
        <end position="609"/>
    </location>
</feature>
<dbReference type="FunFam" id="3.30.70.270:FF:000001">
    <property type="entry name" value="Diguanylate cyclase domain protein"/>
    <property type="match status" value="1"/>
</dbReference>
<sequence>MKKTSVLIAFLFAVVVCAAAYADMPRTVKVGFFPSGRFNVYDSSGNMTGYNVDYLAHVARRAGWRVEYVRADNWSAALKMFEAGKTDILAPVQLNPERGKRYAFSIYPSGNTYGALITLSGNKDIVYEDFKKFGEIKIGCLKNYVLREEFKSYAARNGFVPRFVDFRTPPAMFAALASREVDAVATNLTAMTGRHKMLAKFSPAPFYYVTQKYNSEVLRELNEAVIALKLEDPDLENRLNRHYYGFQQTYPYSRGELDFISGAPVLNVALPADSAPLSYKNKEGGMCGIIPDIYALASRESGLRFTFTAMGMPGGEAAAIKAGGVDLIGAAVNYKGSGVDGELRLTSPFMTSSTIFAGKPGLCFTSDSRLKIAVADDVSPASEKNIRARYPNSEMIKFPSPAMCMDAVKNGVADVAANNVCVIGALLQRPKYGGIVTISTTAVEEQLTMAAAAESDPRLLSILDKTIKNFNGQAVENIINAHTIARPNAITLEDLFYKYKTTIFVMLFFLAVCLGLLCAAWEEKRKNMRLTEENAATLKNISNNINGGVITLSEMGRFCITYANDGFLGLVGYSRGEFDQKGPDKCVAYIHPDDAEEFCRRFGKDKEEGECISMELRIMNVNGSFVYTLFRGTAAKNAHGDTILYCVMLDITEEKKISARLKSEMERYQLVVEQSNDIIFDINVEDRRMLCSTKYREVFGGKERDEYPGDTFADSFTIHPDDMPVYEEMLEKQRRGEGTLIRRLRLLNKKGDFIWCDAQIYSVIKNGVPTRIVGKITDVSTEVREHERLKKLSQRDPLTGLYNKGAFKAAVETVLENSRDIGGAVFFMDLDNFKRYNDTFGHMAGDDLLRETGQKLNSLFRKDDVIGRFGGDEFCVFMTSAPRGVVEKKAQEMLEALVAGQAAPDGREIKITVSIGAALVSRDDRDYDLLMEKADTALYRAKELGKNNYVLV</sequence>
<evidence type="ECO:0000313" key="6">
    <source>
        <dbReference type="EMBL" id="MCQ4815388.1"/>
    </source>
</evidence>
<dbReference type="CDD" id="cd00130">
    <property type="entry name" value="PAS"/>
    <property type="match status" value="2"/>
</dbReference>
<dbReference type="PROSITE" id="PS50112">
    <property type="entry name" value="PAS"/>
    <property type="match status" value="1"/>
</dbReference>
<dbReference type="InterPro" id="IPR001638">
    <property type="entry name" value="Solute-binding_3/MltF_N"/>
</dbReference>
<dbReference type="Pfam" id="PF00497">
    <property type="entry name" value="SBP_bac_3"/>
    <property type="match status" value="1"/>
</dbReference>
<keyword evidence="1" id="KW-0812">Transmembrane</keyword>
<dbReference type="Pfam" id="PF00990">
    <property type="entry name" value="GGDEF"/>
    <property type="match status" value="1"/>
</dbReference>
<keyword evidence="6" id="KW-0808">Transferase</keyword>
<dbReference type="InterPro" id="IPR001610">
    <property type="entry name" value="PAC"/>
</dbReference>
<dbReference type="PANTHER" id="PTHR44757">
    <property type="entry name" value="DIGUANYLATE CYCLASE DGCP"/>
    <property type="match status" value="1"/>
</dbReference>
<feature type="signal peptide" evidence="2">
    <location>
        <begin position="1"/>
        <end position="22"/>
    </location>
</feature>
<dbReference type="InterPro" id="IPR052155">
    <property type="entry name" value="Biofilm_reg_signaling"/>
</dbReference>
<dbReference type="CDD" id="cd01949">
    <property type="entry name" value="GGDEF"/>
    <property type="match status" value="1"/>
</dbReference>
<dbReference type="InterPro" id="IPR043128">
    <property type="entry name" value="Rev_trsase/Diguanyl_cyclase"/>
</dbReference>
<dbReference type="InterPro" id="IPR000700">
    <property type="entry name" value="PAS-assoc_C"/>
</dbReference>
<protein>
    <submittedName>
        <fullName evidence="6">Diguanylate cyclase</fullName>
        <ecNumber evidence="6">2.7.7.65</ecNumber>
    </submittedName>
</protein>
<dbReference type="PROSITE" id="PS50113">
    <property type="entry name" value="PAC"/>
    <property type="match status" value="1"/>
</dbReference>
<dbReference type="SMART" id="SM00091">
    <property type="entry name" value="PAS"/>
    <property type="match status" value="2"/>
</dbReference>
<feature type="domain" description="GGDEF" evidence="5">
    <location>
        <begin position="821"/>
        <end position="952"/>
    </location>
</feature>